<keyword evidence="5 15" id="KW-0863">Zinc-finger</keyword>
<gene>
    <name evidence="18" type="ORF">LSTR_LSTR000271</name>
</gene>
<evidence type="ECO:0000256" key="1">
    <source>
        <dbReference type="ARBA" id="ARBA00000900"/>
    </source>
</evidence>
<dbReference type="STRING" id="195883.A0A482X790"/>
<dbReference type="Pfam" id="PF26084">
    <property type="entry name" value="PWI_Topors"/>
    <property type="match status" value="1"/>
</dbReference>
<dbReference type="PANTHER" id="PTHR46077">
    <property type="entry name" value="E3 UBIQUITIN-PROTEIN LIGASE TOPORS"/>
    <property type="match status" value="1"/>
</dbReference>
<evidence type="ECO:0000256" key="4">
    <source>
        <dbReference type="ARBA" id="ARBA00022723"/>
    </source>
</evidence>
<dbReference type="InterPro" id="IPR017907">
    <property type="entry name" value="Znf_RING_CS"/>
</dbReference>
<feature type="compositionally biased region" description="Low complexity" evidence="16">
    <location>
        <begin position="623"/>
        <end position="632"/>
    </location>
</feature>
<feature type="region of interest" description="Disordered" evidence="16">
    <location>
        <begin position="154"/>
        <end position="184"/>
    </location>
</feature>
<evidence type="ECO:0000256" key="3">
    <source>
        <dbReference type="ARBA" id="ARBA00022679"/>
    </source>
</evidence>
<feature type="compositionally biased region" description="Basic residues" evidence="16">
    <location>
        <begin position="158"/>
        <end position="176"/>
    </location>
</feature>
<feature type="compositionally biased region" description="Acidic residues" evidence="16">
    <location>
        <begin position="412"/>
        <end position="436"/>
    </location>
</feature>
<evidence type="ECO:0000256" key="5">
    <source>
        <dbReference type="ARBA" id="ARBA00022771"/>
    </source>
</evidence>
<evidence type="ECO:0000256" key="8">
    <source>
        <dbReference type="ARBA" id="ARBA00023015"/>
    </source>
</evidence>
<evidence type="ECO:0000256" key="7">
    <source>
        <dbReference type="ARBA" id="ARBA00022833"/>
    </source>
</evidence>
<dbReference type="SUPFAM" id="SSF57850">
    <property type="entry name" value="RING/U-box"/>
    <property type="match status" value="1"/>
</dbReference>
<feature type="compositionally biased region" description="Low complexity" evidence="16">
    <location>
        <begin position="650"/>
        <end position="670"/>
    </location>
</feature>
<dbReference type="InterPro" id="IPR013083">
    <property type="entry name" value="Znf_RING/FYVE/PHD"/>
</dbReference>
<evidence type="ECO:0000256" key="9">
    <source>
        <dbReference type="ARBA" id="ARBA00023163"/>
    </source>
</evidence>
<evidence type="ECO:0000313" key="19">
    <source>
        <dbReference type="Proteomes" id="UP000291343"/>
    </source>
</evidence>
<feature type="compositionally biased region" description="Low complexity" evidence="16">
    <location>
        <begin position="579"/>
        <end position="591"/>
    </location>
</feature>
<dbReference type="SMR" id="A0A482X790"/>
<keyword evidence="9" id="KW-0804">Transcription</keyword>
<evidence type="ECO:0000256" key="15">
    <source>
        <dbReference type="PROSITE-ProRule" id="PRU00175"/>
    </source>
</evidence>
<dbReference type="GO" id="GO:0006513">
    <property type="term" value="P:protein monoubiquitination"/>
    <property type="evidence" value="ECO:0007669"/>
    <property type="project" value="TreeGrafter"/>
</dbReference>
<feature type="compositionally biased region" description="Basic residues" evidence="16">
    <location>
        <begin position="512"/>
        <end position="525"/>
    </location>
</feature>
<dbReference type="GO" id="GO:0008270">
    <property type="term" value="F:zinc ion binding"/>
    <property type="evidence" value="ECO:0007669"/>
    <property type="project" value="UniProtKB-KW"/>
</dbReference>
<keyword evidence="19" id="KW-1185">Reference proteome</keyword>
<dbReference type="FunFam" id="3.30.40.10:FF:000136">
    <property type="entry name" value="E3 ubiquitin-protein ligase Topors"/>
    <property type="match status" value="1"/>
</dbReference>
<sequence length="690" mass="76352">MEENGSEGAVPNSDGSNTSADVKPRLEVKSSPNERPESPDSNCAICLGKLQNKSFTDSCLHQFCFSCLVEWSKVKPECPLCKQGFKSIIHNVRSIEDYDQYDIFRPVEQPTVSIRNFAQLLVGSNRPAFRFRTTMVPVIGLLQRVDSFIPPVYSSGHSHSHSHHGHSRHSSGHSHRSGSGGGPATIDRRFIYNQGLWVRRLPDITGRYRKCSPRFLAQNPAQVHRLVPWLHRELSALLGSGRSCEAAMTEIMAMVVQHPIRSVEFRNGVETFLGSRTDHFIHEFHSFAISPYDTIGYDRYATYGPGPVSSFHYEQEDDVDSSSSSDSDVQIVDEVIANPVDVSSTSGSRSSASPEAGPSGLVVNIHATTSVSSAPCIDIATETESDMEDCVIIGTVKPRHLRTPEVITISDDDVDVENCNSDDEQNDVNVEDVSSEEDIKPTPEEIANISADSCKPSTSYSRSKPQKMKMSKNSRFRRIYSKFTSSDSDSSSSSSSSSSWTSSSEDNWNESKRKRVKSRSTKKKSKEREKRAVKSSRQVSRASTKRNKRDSSSSDSASSDDEADYKRNRTKRKRVATNSSSISSHSSQRSRSPIKVVVESSPLRLRSVVKVRRNTQDSNYSVGDAASSSSHSHGSDSRLMDGHRPTVAWSRSASSSSSSSSITSASSTSSDWSHQRRNSTSSKYKFKRKH</sequence>
<dbReference type="PROSITE" id="PS00518">
    <property type="entry name" value="ZF_RING_1"/>
    <property type="match status" value="1"/>
</dbReference>
<evidence type="ECO:0000256" key="10">
    <source>
        <dbReference type="ARBA" id="ARBA00071236"/>
    </source>
</evidence>
<dbReference type="CDD" id="cd16574">
    <property type="entry name" value="RING-HC_Topors"/>
    <property type="match status" value="1"/>
</dbReference>
<feature type="compositionally biased region" description="Basic and acidic residues" evidence="16">
    <location>
        <begin position="22"/>
        <end position="38"/>
    </location>
</feature>
<dbReference type="PANTHER" id="PTHR46077:SF1">
    <property type="entry name" value="TOP1 BINDING ARGININE_SERINE RICH PROTEIN, E3 UBIQUITIN LIGASE"/>
    <property type="match status" value="1"/>
</dbReference>
<evidence type="ECO:0000256" key="11">
    <source>
        <dbReference type="ARBA" id="ARBA00076856"/>
    </source>
</evidence>
<dbReference type="InParanoid" id="A0A482X790"/>
<dbReference type="InterPro" id="IPR018957">
    <property type="entry name" value="Znf_C3HC4_RING-type"/>
</dbReference>
<dbReference type="InterPro" id="IPR058746">
    <property type="entry name" value="Znf_RING-type_Topors"/>
</dbReference>
<dbReference type="InterPro" id="IPR058745">
    <property type="entry name" value="PWI_Topors"/>
</dbReference>
<keyword evidence="4" id="KW-0479">Metal-binding</keyword>
<dbReference type="PROSITE" id="PS50089">
    <property type="entry name" value="ZF_RING_2"/>
    <property type="match status" value="1"/>
</dbReference>
<dbReference type="SMART" id="SM00184">
    <property type="entry name" value="RING"/>
    <property type="match status" value="1"/>
</dbReference>
<feature type="compositionally biased region" description="Basic residues" evidence="16">
    <location>
        <begin position="464"/>
        <end position="480"/>
    </location>
</feature>
<name>A0A482X790_LAOST</name>
<dbReference type="OrthoDB" id="365379at2759"/>
<evidence type="ECO:0000256" key="2">
    <source>
        <dbReference type="ARBA" id="ARBA00012483"/>
    </source>
</evidence>
<dbReference type="GO" id="GO:0061630">
    <property type="term" value="F:ubiquitin protein ligase activity"/>
    <property type="evidence" value="ECO:0007669"/>
    <property type="project" value="UniProtKB-EC"/>
</dbReference>
<feature type="compositionally biased region" description="Basic and acidic residues" evidence="16">
    <location>
        <begin position="633"/>
        <end position="644"/>
    </location>
</feature>
<evidence type="ECO:0000259" key="17">
    <source>
        <dbReference type="PROSITE" id="PS50089"/>
    </source>
</evidence>
<feature type="domain" description="RING-type" evidence="17">
    <location>
        <begin position="43"/>
        <end position="82"/>
    </location>
</feature>
<feature type="compositionally biased region" description="Low complexity" evidence="16">
    <location>
        <begin position="484"/>
        <end position="506"/>
    </location>
</feature>
<dbReference type="GO" id="GO:0000209">
    <property type="term" value="P:protein polyubiquitination"/>
    <property type="evidence" value="ECO:0007669"/>
    <property type="project" value="TreeGrafter"/>
</dbReference>
<dbReference type="EC" id="2.3.2.27" evidence="2"/>
<evidence type="ECO:0000256" key="16">
    <source>
        <dbReference type="SAM" id="MobiDB-lite"/>
    </source>
</evidence>
<dbReference type="Gene3D" id="3.30.40.10">
    <property type="entry name" value="Zinc/RING finger domain, C3HC4 (zinc finger)"/>
    <property type="match status" value="1"/>
</dbReference>
<feature type="region of interest" description="Disordered" evidence="16">
    <location>
        <begin position="412"/>
        <end position="690"/>
    </location>
</feature>
<keyword evidence="7" id="KW-0862">Zinc</keyword>
<accession>A0A482X790</accession>
<dbReference type="AlphaFoldDB" id="A0A482X790"/>
<evidence type="ECO:0000256" key="14">
    <source>
        <dbReference type="ARBA" id="ARBA00079184"/>
    </source>
</evidence>
<feature type="region of interest" description="Disordered" evidence="16">
    <location>
        <begin position="1"/>
        <end position="40"/>
    </location>
</feature>
<keyword evidence="3" id="KW-0808">Transferase</keyword>
<keyword evidence="8" id="KW-0805">Transcription regulation</keyword>
<dbReference type="Proteomes" id="UP000291343">
    <property type="component" value="Unassembled WGS sequence"/>
</dbReference>
<evidence type="ECO:0000256" key="13">
    <source>
        <dbReference type="ARBA" id="ARBA00079040"/>
    </source>
</evidence>
<evidence type="ECO:0000313" key="18">
    <source>
        <dbReference type="EMBL" id="RZF41557.1"/>
    </source>
</evidence>
<dbReference type="InterPro" id="IPR001841">
    <property type="entry name" value="Znf_RING"/>
</dbReference>
<feature type="region of interest" description="Disordered" evidence="16">
    <location>
        <begin position="338"/>
        <end position="359"/>
    </location>
</feature>
<comment type="catalytic activity">
    <reaction evidence="1">
        <text>S-ubiquitinyl-[E2 ubiquitin-conjugating enzyme]-L-cysteine + [acceptor protein]-L-lysine = [E2 ubiquitin-conjugating enzyme]-L-cysteine + N(6)-ubiquitinyl-[acceptor protein]-L-lysine.</text>
        <dbReference type="EC" id="2.3.2.27"/>
    </reaction>
</comment>
<reference evidence="18 19" key="1">
    <citation type="journal article" date="2017" name="Gigascience">
        <title>Genome sequence of the small brown planthopper, Laodelphax striatellus.</title>
        <authorList>
            <person name="Zhu J."/>
            <person name="Jiang F."/>
            <person name="Wang X."/>
            <person name="Yang P."/>
            <person name="Bao Y."/>
            <person name="Zhao W."/>
            <person name="Wang W."/>
            <person name="Lu H."/>
            <person name="Wang Q."/>
            <person name="Cui N."/>
            <person name="Li J."/>
            <person name="Chen X."/>
            <person name="Luo L."/>
            <person name="Yu J."/>
            <person name="Kang L."/>
            <person name="Cui F."/>
        </authorList>
    </citation>
    <scope>NUCLEOTIDE SEQUENCE [LARGE SCALE GENOMIC DNA]</scope>
    <source>
        <strain evidence="18">Lst14</strain>
    </source>
</reference>
<dbReference type="EMBL" id="QKKF02016774">
    <property type="protein sequence ID" value="RZF41557.1"/>
    <property type="molecule type" value="Genomic_DNA"/>
</dbReference>
<proteinExistence type="predicted"/>
<organism evidence="18 19">
    <name type="scientific">Laodelphax striatellus</name>
    <name type="common">Small brown planthopper</name>
    <name type="synonym">Delphax striatella</name>
    <dbReference type="NCBI Taxonomy" id="195883"/>
    <lineage>
        <taxon>Eukaryota</taxon>
        <taxon>Metazoa</taxon>
        <taxon>Ecdysozoa</taxon>
        <taxon>Arthropoda</taxon>
        <taxon>Hexapoda</taxon>
        <taxon>Insecta</taxon>
        <taxon>Pterygota</taxon>
        <taxon>Neoptera</taxon>
        <taxon>Paraneoptera</taxon>
        <taxon>Hemiptera</taxon>
        <taxon>Auchenorrhyncha</taxon>
        <taxon>Fulgoroidea</taxon>
        <taxon>Delphacidae</taxon>
        <taxon>Criomorphinae</taxon>
        <taxon>Laodelphax</taxon>
    </lineage>
</organism>
<keyword evidence="6" id="KW-0833">Ubl conjugation pathway</keyword>
<feature type="compositionally biased region" description="Low complexity" evidence="16">
    <location>
        <begin position="343"/>
        <end position="359"/>
    </location>
</feature>
<protein>
    <recommendedName>
        <fullName evidence="10">E3 ubiquitin-protein ligase Topors</fullName>
        <ecNumber evidence="2">2.3.2.27</ecNumber>
    </recommendedName>
    <alternativeName>
        <fullName evidence="11">RING-type E3 ubiquitin transferase Topors</fullName>
    </alternativeName>
    <alternativeName>
        <fullName evidence="13">SUMO1-protein E3 ligase Topors</fullName>
    </alternativeName>
    <alternativeName>
        <fullName evidence="12">Topoisomerase I-binding RING finger protein</fullName>
    </alternativeName>
    <alternativeName>
        <fullName evidence="14">Topoisomerase I-binding arginine/serine-rich protein</fullName>
    </alternativeName>
</protein>
<evidence type="ECO:0000256" key="12">
    <source>
        <dbReference type="ARBA" id="ARBA00076940"/>
    </source>
</evidence>
<comment type="caution">
    <text evidence="18">The sequence shown here is derived from an EMBL/GenBank/DDBJ whole genome shotgun (WGS) entry which is preliminary data.</text>
</comment>
<dbReference type="Pfam" id="PF00097">
    <property type="entry name" value="zf-C3HC4"/>
    <property type="match status" value="1"/>
</dbReference>
<evidence type="ECO:0000256" key="6">
    <source>
        <dbReference type="ARBA" id="ARBA00022786"/>
    </source>
</evidence>